<evidence type="ECO:0000256" key="4">
    <source>
        <dbReference type="SAM" id="Coils"/>
    </source>
</evidence>
<dbReference type="PANTHER" id="PTHR36766:SF64">
    <property type="entry name" value="OS12G0206100 PROTEIN"/>
    <property type="match status" value="1"/>
</dbReference>
<keyword evidence="2" id="KW-0677">Repeat</keyword>
<dbReference type="PANTHER" id="PTHR36766">
    <property type="entry name" value="PLANT BROAD-SPECTRUM MILDEW RESISTANCE PROTEIN RPW8"/>
    <property type="match status" value="1"/>
</dbReference>
<dbReference type="Proteomes" id="UP000734854">
    <property type="component" value="Unassembled WGS sequence"/>
</dbReference>
<dbReference type="InterPro" id="IPR027417">
    <property type="entry name" value="P-loop_NTPase"/>
</dbReference>
<organism evidence="8 9">
    <name type="scientific">Zingiber officinale</name>
    <name type="common">Ginger</name>
    <name type="synonym">Amomum zingiber</name>
    <dbReference type="NCBI Taxonomy" id="94328"/>
    <lineage>
        <taxon>Eukaryota</taxon>
        <taxon>Viridiplantae</taxon>
        <taxon>Streptophyta</taxon>
        <taxon>Embryophyta</taxon>
        <taxon>Tracheophyta</taxon>
        <taxon>Spermatophyta</taxon>
        <taxon>Magnoliopsida</taxon>
        <taxon>Liliopsida</taxon>
        <taxon>Zingiberales</taxon>
        <taxon>Zingiberaceae</taxon>
        <taxon>Zingiber</taxon>
    </lineage>
</organism>
<dbReference type="InterPro" id="IPR058922">
    <property type="entry name" value="WHD_DRP"/>
</dbReference>
<dbReference type="SUPFAM" id="SSF52540">
    <property type="entry name" value="P-loop containing nucleoside triphosphate hydrolases"/>
    <property type="match status" value="1"/>
</dbReference>
<feature type="domain" description="Disease resistance protein winged helix" evidence="6">
    <location>
        <begin position="441"/>
        <end position="527"/>
    </location>
</feature>
<evidence type="ECO:0000313" key="8">
    <source>
        <dbReference type="EMBL" id="KAG6511369.1"/>
    </source>
</evidence>
<dbReference type="Pfam" id="PF00931">
    <property type="entry name" value="NB-ARC"/>
    <property type="match status" value="1"/>
</dbReference>
<feature type="coiled-coil region" evidence="4">
    <location>
        <begin position="35"/>
        <end position="83"/>
    </location>
</feature>
<feature type="domain" description="R13L1/DRL21-like LRR repeat region" evidence="7">
    <location>
        <begin position="697"/>
        <end position="766"/>
    </location>
</feature>
<reference evidence="8 9" key="1">
    <citation type="submission" date="2020-08" db="EMBL/GenBank/DDBJ databases">
        <title>Plant Genome Project.</title>
        <authorList>
            <person name="Zhang R.-G."/>
        </authorList>
    </citation>
    <scope>NUCLEOTIDE SEQUENCE [LARGE SCALE GENOMIC DNA]</scope>
    <source>
        <tissue evidence="8">Rhizome</tissue>
    </source>
</reference>
<evidence type="ECO:0000259" key="7">
    <source>
        <dbReference type="Pfam" id="PF25019"/>
    </source>
</evidence>
<comment type="caution">
    <text evidence="8">The sequence shown here is derived from an EMBL/GenBank/DDBJ whole genome shotgun (WGS) entry which is preliminary data.</text>
</comment>
<dbReference type="Pfam" id="PF25019">
    <property type="entry name" value="LRR_R13L1-DRL21"/>
    <property type="match status" value="1"/>
</dbReference>
<evidence type="ECO:0000256" key="2">
    <source>
        <dbReference type="ARBA" id="ARBA00022737"/>
    </source>
</evidence>
<dbReference type="InterPro" id="IPR002182">
    <property type="entry name" value="NB-ARC"/>
</dbReference>
<evidence type="ECO:0000313" key="9">
    <source>
        <dbReference type="Proteomes" id="UP000734854"/>
    </source>
</evidence>
<dbReference type="InterPro" id="IPR032675">
    <property type="entry name" value="LRR_dom_sf"/>
</dbReference>
<evidence type="ECO:0008006" key="10">
    <source>
        <dbReference type="Google" id="ProtNLM"/>
    </source>
</evidence>
<proteinExistence type="predicted"/>
<dbReference type="SUPFAM" id="SSF52058">
    <property type="entry name" value="L domain-like"/>
    <property type="match status" value="2"/>
</dbReference>
<evidence type="ECO:0000256" key="1">
    <source>
        <dbReference type="ARBA" id="ARBA00022614"/>
    </source>
</evidence>
<sequence length="1286" mass="145299">MDVVSPILEKASASYAINKLIDAATTYVRDQYYWKTDLQEELQNLKRSLPHIQAVFRDGIDEAEEVLDELEYLERKKKANSDKNRLSRMVDATVKAAKRLLKFDDVLGRLRTCVKNLNTSASDVQNFLTLVMQKDGNSTGQMQQEILPLSSIQSRITSSLPVLSFKGREEEKGTIIQYLLGESVEESEIQISENVHFLPLVAMGGMGKTALAQQVFDHFENVKKEHFDIKIWVCISTDFDASSLMKKILEYSTSRSEFGPMEQLPVKLKEKLHSKRFLLVLDDAWDDNNQIEWEKLCAPLLYGQKGSWIILTTRLTSVAKMVSKVMRGVTMEPMMLQGLSNDECRSLLYEHAFVGQDPNRFPLLKEIGEEIVEKLKGVPLLAKSIGGALNSRLEVDHWTSISRSELWKMPQDSKYDFIPSLTLSYMMLPPRLKRCFSYCGIFPQDYKFNKQKLVCMWVAAGLIYLDGLEEGSDEDIANCCFDMLCNKSFFDIHTYIWRSIWIGQTCNAPYGLGQDYYTMHDMLNGLACYVSRYECCRIIHGAPTCILDYNAICHISFTSNHPAQLHELGSDQCLESKSISDFVKLRFLQISGFLLLPSLSKCKFYFLQTLIGDGYHPSLAKDAYKLINLRHVYKVDIDAFLSVAKIRKLTSLQELCFTVGTKPGYRIDELMNMDNLRQLSIKQLSNVRSLEEANMVNSEVLTTLQPPPTIRELIITWYEGAMPAPWMDTPSLSRLELLQLDSCTSCEELPPLWKLPCLKFLKLSHMKAIRSLGCHFSDRIDIQFPKIPGLPLSIENLWMGDLGLEALPLSYKCSNGSRTFGGFQQLMSLECLRIDGCPGIAQIGSIGEGDDNILPSSLKELGILEEHKYLASCLRGLILLTELYLYCSPNMESLPLANELEHLTALQSLRIFNGEALTSPGGLYIIKSLTSLYIYDCPKFLSTEVESQEFLEDKIRKHAVLSSSVIDHSASNKAATILPSSLEDLKFINSDILQESLGLCLEGLTSLEELIVSDCHHLVSLPNIEYLHNLTALHTLWISDCDKLCELESLMALVSLRKLIINCCPKLLATTFSILQHPATTTEQSATKKKKGTLPSLEKIDMDDIFYLPILPILERLNTLSIKTNIENPLVLLEFTCFPSEIEEWLLQCRESLEYLQLGQMPHLQSLPTSLKSFSSLRSLGIDFALELKSLPRMPASLEELMISGCSAKLMQHCQKNIGSYWPNIKHIPYNDITTDEEDKAEAKSIANVSATSFRVPHDHIYIIPSTGPGHSSKGQVTNHMTWPVL</sequence>
<dbReference type="Gene3D" id="1.10.8.430">
    <property type="entry name" value="Helical domain of apoptotic protease-activating factors"/>
    <property type="match status" value="1"/>
</dbReference>
<name>A0A8J5H1A2_ZINOF</name>
<keyword evidence="9" id="KW-1185">Reference proteome</keyword>
<dbReference type="InterPro" id="IPR056789">
    <property type="entry name" value="LRR_R13L1-DRL21"/>
</dbReference>
<dbReference type="InterPro" id="IPR042197">
    <property type="entry name" value="Apaf_helical"/>
</dbReference>
<keyword evidence="4" id="KW-0175">Coiled coil</keyword>
<evidence type="ECO:0000259" key="5">
    <source>
        <dbReference type="Pfam" id="PF00931"/>
    </source>
</evidence>
<protein>
    <recommendedName>
        <fullName evidence="10">NB-ARC domain-containing protein</fullName>
    </recommendedName>
</protein>
<dbReference type="Gene3D" id="3.40.50.300">
    <property type="entry name" value="P-loop containing nucleotide triphosphate hydrolases"/>
    <property type="match status" value="1"/>
</dbReference>
<dbReference type="GO" id="GO:0043531">
    <property type="term" value="F:ADP binding"/>
    <property type="evidence" value="ECO:0007669"/>
    <property type="project" value="InterPro"/>
</dbReference>
<evidence type="ECO:0000259" key="6">
    <source>
        <dbReference type="Pfam" id="PF23559"/>
    </source>
</evidence>
<gene>
    <name evidence="8" type="ORF">ZIOFF_029435</name>
</gene>
<dbReference type="PRINTS" id="PR00364">
    <property type="entry name" value="DISEASERSIST"/>
</dbReference>
<dbReference type="GO" id="GO:0006952">
    <property type="term" value="P:defense response"/>
    <property type="evidence" value="ECO:0007669"/>
    <property type="project" value="UniProtKB-KW"/>
</dbReference>
<dbReference type="EMBL" id="JACMSC010000008">
    <property type="protein sequence ID" value="KAG6511369.1"/>
    <property type="molecule type" value="Genomic_DNA"/>
</dbReference>
<keyword evidence="3" id="KW-0611">Plant defense</keyword>
<dbReference type="Gene3D" id="3.80.10.10">
    <property type="entry name" value="Ribonuclease Inhibitor"/>
    <property type="match status" value="3"/>
</dbReference>
<dbReference type="Gene3D" id="1.10.10.10">
    <property type="entry name" value="Winged helix-like DNA-binding domain superfamily/Winged helix DNA-binding domain"/>
    <property type="match status" value="1"/>
</dbReference>
<dbReference type="Pfam" id="PF23559">
    <property type="entry name" value="WHD_DRP"/>
    <property type="match status" value="1"/>
</dbReference>
<accession>A0A8J5H1A2</accession>
<feature type="domain" description="NB-ARC" evidence="5">
    <location>
        <begin position="192"/>
        <end position="353"/>
    </location>
</feature>
<dbReference type="InterPro" id="IPR036388">
    <property type="entry name" value="WH-like_DNA-bd_sf"/>
</dbReference>
<evidence type="ECO:0000256" key="3">
    <source>
        <dbReference type="ARBA" id="ARBA00022821"/>
    </source>
</evidence>
<keyword evidence="1" id="KW-0433">Leucine-rich repeat</keyword>